<feature type="compositionally biased region" description="Acidic residues" evidence="1">
    <location>
        <begin position="71"/>
        <end position="83"/>
    </location>
</feature>
<feature type="compositionally biased region" description="Low complexity" evidence="1">
    <location>
        <begin position="93"/>
        <end position="102"/>
    </location>
</feature>
<dbReference type="RefSeq" id="WP_204637571.1">
    <property type="nucleotide sequence ID" value="NZ_JADIKC010000009.1"/>
</dbReference>
<dbReference type="EMBL" id="JADIKC010000009">
    <property type="protein sequence ID" value="MBM7123121.1"/>
    <property type="molecule type" value="Genomic_DNA"/>
</dbReference>
<sequence length="108" mass="11721">MSDVIEFLEKLGSDARLFQAARETVALALADAQVEAAAGEAILARNVEELQALLKVVPLHCFQSAPKREGEEEEEEQEEEGEEGEKQPKKPSKSASQSVVVARTDTLA</sequence>
<comment type="caution">
    <text evidence="2">The sequence shown here is derived from an EMBL/GenBank/DDBJ whole genome shotgun (WGS) entry which is preliminary data.</text>
</comment>
<name>A0ABS2JW49_9GAMM</name>
<evidence type="ECO:0000256" key="1">
    <source>
        <dbReference type="SAM" id="MobiDB-lite"/>
    </source>
</evidence>
<evidence type="ECO:0000313" key="3">
    <source>
        <dbReference type="Proteomes" id="UP001430065"/>
    </source>
</evidence>
<gene>
    <name evidence="2" type="ORF">ISP20_18280</name>
</gene>
<reference evidence="2 3" key="1">
    <citation type="submission" date="2020-10" db="EMBL/GenBank/DDBJ databases">
        <title>Phylogeny of dyella-like bacteria.</title>
        <authorList>
            <person name="Fu J."/>
        </authorList>
    </citation>
    <scope>NUCLEOTIDE SEQUENCE [LARGE SCALE GENOMIC DNA]</scope>
    <source>
        <strain evidence="2 3">THG-B117</strain>
    </source>
</reference>
<keyword evidence="3" id="KW-1185">Reference proteome</keyword>
<protein>
    <submittedName>
        <fullName evidence="2">Uncharacterized protein</fullName>
    </submittedName>
</protein>
<accession>A0ABS2JW49</accession>
<proteinExistence type="predicted"/>
<dbReference type="Proteomes" id="UP001430065">
    <property type="component" value="Unassembled WGS sequence"/>
</dbReference>
<evidence type="ECO:0000313" key="2">
    <source>
        <dbReference type="EMBL" id="MBM7123121.1"/>
    </source>
</evidence>
<feature type="region of interest" description="Disordered" evidence="1">
    <location>
        <begin position="64"/>
        <end position="108"/>
    </location>
</feature>
<organism evidence="2 3">
    <name type="scientific">Dyella kyungheensis</name>
    <dbReference type="NCBI Taxonomy" id="1242174"/>
    <lineage>
        <taxon>Bacteria</taxon>
        <taxon>Pseudomonadati</taxon>
        <taxon>Pseudomonadota</taxon>
        <taxon>Gammaproteobacteria</taxon>
        <taxon>Lysobacterales</taxon>
        <taxon>Rhodanobacteraceae</taxon>
        <taxon>Dyella</taxon>
    </lineage>
</organism>